<name>A0AAC9Z624_9RHOB</name>
<dbReference type="EMBL" id="CP010784">
    <property type="protein sequence ID" value="ATF04269.1"/>
    <property type="molecule type" value="Genomic_DNA"/>
</dbReference>
<organism evidence="1 2">
    <name type="scientific">Phaeobacter gallaeciensis</name>
    <dbReference type="NCBI Taxonomy" id="60890"/>
    <lineage>
        <taxon>Bacteria</taxon>
        <taxon>Pseudomonadati</taxon>
        <taxon>Pseudomonadota</taxon>
        <taxon>Alphaproteobacteria</taxon>
        <taxon>Rhodobacterales</taxon>
        <taxon>Roseobacteraceae</taxon>
        <taxon>Phaeobacter</taxon>
    </lineage>
</organism>
<dbReference type="AlphaFoldDB" id="A0AAC9Z624"/>
<proteinExistence type="predicted"/>
<gene>
    <name evidence="1" type="ORF">PhaeoP63_00152</name>
</gene>
<accession>A0AAC9Z624</accession>
<protein>
    <submittedName>
        <fullName evidence="1">Uncharacterized protein</fullName>
    </submittedName>
</protein>
<dbReference type="Proteomes" id="UP000217545">
    <property type="component" value="Chromosome"/>
</dbReference>
<evidence type="ECO:0000313" key="1">
    <source>
        <dbReference type="EMBL" id="ATF04269.1"/>
    </source>
</evidence>
<evidence type="ECO:0000313" key="2">
    <source>
        <dbReference type="Proteomes" id="UP000217545"/>
    </source>
</evidence>
<reference evidence="1 2" key="1">
    <citation type="journal article" date="2017" name="Front. Microbiol.">
        <title>Phaeobacter piscinae sp. nov., a species of the Roseobacter group and potential aquaculture probiont.</title>
        <authorList>
            <person name="Sonnenschein E.C."/>
            <person name="Phippen C.B.W."/>
            <person name="Nielsen K.F."/>
            <person name="Mateiu R.V."/>
            <person name="Melchiorsen J."/>
            <person name="Gram L."/>
            <person name="Overmann J."/>
            <person name="Freese H.M."/>
        </authorList>
    </citation>
    <scope>NUCLEOTIDE SEQUENCE [LARGE SCALE GENOMIC DNA]</scope>
    <source>
        <strain evidence="1 2">P63</strain>
    </source>
</reference>
<sequence>MRLVHQIAQAVISGLIAGRRNVEAFACGQLQARRTEMQFNAVFVAVPDPEHIELLAVQASKSQLLKGVHDFGLLGFSRGIFAGKADDARTVGPLIATSINQSLGAGRIAAQHFGQRIACDRHRLAIGIADQIAIGVVGQHLTRDEIAYGTSPRAFAVGKEFDQHCRASSRIRASCRSITTNWRVSASASKST</sequence>